<evidence type="ECO:0000313" key="1">
    <source>
        <dbReference type="EMBL" id="KAI4867147.1"/>
    </source>
</evidence>
<evidence type="ECO:0000313" key="2">
    <source>
        <dbReference type="Proteomes" id="UP001497700"/>
    </source>
</evidence>
<accession>A0ACB9Z6P6</accession>
<dbReference type="Proteomes" id="UP001497700">
    <property type="component" value="Unassembled WGS sequence"/>
</dbReference>
<name>A0ACB9Z6P6_9PEZI</name>
<reference evidence="1 2" key="1">
    <citation type="journal article" date="2022" name="New Phytol.">
        <title>Ecological generalism drives hyperdiversity of secondary metabolite gene clusters in xylarialean endophytes.</title>
        <authorList>
            <person name="Franco M.E.E."/>
            <person name="Wisecaver J.H."/>
            <person name="Arnold A.E."/>
            <person name="Ju Y.M."/>
            <person name="Slot J.C."/>
            <person name="Ahrendt S."/>
            <person name="Moore L.P."/>
            <person name="Eastman K.E."/>
            <person name="Scott K."/>
            <person name="Konkel Z."/>
            <person name="Mondo S.J."/>
            <person name="Kuo A."/>
            <person name="Hayes R.D."/>
            <person name="Haridas S."/>
            <person name="Andreopoulos B."/>
            <person name="Riley R."/>
            <person name="LaButti K."/>
            <person name="Pangilinan J."/>
            <person name="Lipzen A."/>
            <person name="Amirebrahimi M."/>
            <person name="Yan J."/>
            <person name="Adam C."/>
            <person name="Keymanesh K."/>
            <person name="Ng V."/>
            <person name="Louie K."/>
            <person name="Northen T."/>
            <person name="Drula E."/>
            <person name="Henrissat B."/>
            <person name="Hsieh H.M."/>
            <person name="Youens-Clark K."/>
            <person name="Lutzoni F."/>
            <person name="Miadlikowska J."/>
            <person name="Eastwood D.C."/>
            <person name="Hamelin R.C."/>
            <person name="Grigoriev I.V."/>
            <person name="U'Ren J.M."/>
        </authorList>
    </citation>
    <scope>NUCLEOTIDE SEQUENCE [LARGE SCALE GENOMIC DNA]</scope>
    <source>
        <strain evidence="1 2">CBS 119005</strain>
    </source>
</reference>
<organism evidence="1 2">
    <name type="scientific">Hypoxylon rubiginosum</name>
    <dbReference type="NCBI Taxonomy" id="110542"/>
    <lineage>
        <taxon>Eukaryota</taxon>
        <taxon>Fungi</taxon>
        <taxon>Dikarya</taxon>
        <taxon>Ascomycota</taxon>
        <taxon>Pezizomycotina</taxon>
        <taxon>Sordariomycetes</taxon>
        <taxon>Xylariomycetidae</taxon>
        <taxon>Xylariales</taxon>
        <taxon>Hypoxylaceae</taxon>
        <taxon>Hypoxylon</taxon>
    </lineage>
</organism>
<comment type="caution">
    <text evidence="1">The sequence shown here is derived from an EMBL/GenBank/DDBJ whole genome shotgun (WGS) entry which is preliminary data.</text>
</comment>
<proteinExistence type="predicted"/>
<keyword evidence="2" id="KW-1185">Reference proteome</keyword>
<gene>
    <name evidence="1" type="ORF">F4820DRAFT_446309</name>
</gene>
<protein>
    <submittedName>
        <fullName evidence="1">Uncharacterized protein</fullName>
    </submittedName>
</protein>
<sequence length="886" mass="97939">MDYFNMFEDEESTLQDFNAPCPRPDDIIWPDDDLGDGLGDGLGAVDGLWPGDGQLLAIESSPDWQQPEPFENTLFSQDSPLPNYVLDTASTASFASFATFNSYFRGGPYTREELERIWERVWNWLHTLRGCTIDQNLGPFPETLTPSYSYSQSGHPADPSTVIHLSRGTRREGINGFASSISSPTPTYHLRNHQQRIAEQASLFSILRTTGIDDNHVGLPSPTKMAPSPINRNGATPAKARGRGLSVGDTLRQRQELPPFEEPIVDVPEIPDRYRHERNDSVSSYRYGGHGGHAGPSTAANVHQSTLRQEQVGDASRIYHHGRNTSASSSKASQQVSSPERGRTLQKKHNLPWHELDDGLPPVAQSTEKSNVTTMSDFINVGNAATSSGARSMSRHKSPPKAATAMSTDGKGKRRPEPLDLQDTRRYAALVGPHANIHPVHHPIHHPLTPMKAEHRQVMEDGSSSVYTPTPLAPSHDDAADSPPRAPHNPQMVGVNILQRYSEWRNTAPESNAAANGSTERHNSTMGTPNATDQALQGPSAAKSSGAMPLSSPVDFNAPPFTPLTPFIMGGNVRKASKTMIGEKGWLEDTAARAVKKPERQKNTTGFFDNVKKTARKIAEMTEFKTTVPKTRILKEIAISLDPREQSLLYCEMGFILSNAMSAYINAQLHSGRLNPHILARISDLWEQQGRPKVIGFRYDLETQVDLVAAHVGTFRFYGPDQTDQVLIKALLYDMKMDARVMRVHTYCQPDSVIAKHVLDSQRLLQLLDTPEQMQISLAEVSQFFKVAIEREDAKRVEKEMAKATVVGPTPANTVNAKGKGKAQLQVQVSSPEENYPGTRRVKNQASLPESQRQFSGPVLEPTTYDQPPPKSLRQRQGDQRRPPGY</sequence>
<dbReference type="EMBL" id="MU393450">
    <property type="protein sequence ID" value="KAI4867147.1"/>
    <property type="molecule type" value="Genomic_DNA"/>
</dbReference>